<dbReference type="Gene3D" id="3.40.50.1950">
    <property type="entry name" value="Flavin prenyltransferase-like"/>
    <property type="match status" value="2"/>
</dbReference>
<evidence type="ECO:0000313" key="4">
    <source>
        <dbReference type="EMBL" id="CAG8435421.1"/>
    </source>
</evidence>
<organism evidence="4 5">
    <name type="scientific">Ambispora gerdemannii</name>
    <dbReference type="NCBI Taxonomy" id="144530"/>
    <lineage>
        <taxon>Eukaryota</taxon>
        <taxon>Fungi</taxon>
        <taxon>Fungi incertae sedis</taxon>
        <taxon>Mucoromycota</taxon>
        <taxon>Glomeromycotina</taxon>
        <taxon>Glomeromycetes</taxon>
        <taxon>Archaeosporales</taxon>
        <taxon>Ambisporaceae</taxon>
        <taxon>Ambispora</taxon>
    </lineage>
</organism>
<dbReference type="SUPFAM" id="SSF52507">
    <property type="entry name" value="Homo-oligomeric flavin-containing Cys decarboxylases, HFCD"/>
    <property type="match status" value="1"/>
</dbReference>
<evidence type="ECO:0000256" key="2">
    <source>
        <dbReference type="ARBA" id="ARBA00038350"/>
    </source>
</evidence>
<dbReference type="AlphaFoldDB" id="A0A9N8UXJ4"/>
<feature type="domain" description="Flavoprotein" evidence="3">
    <location>
        <begin position="101"/>
        <end position="168"/>
    </location>
</feature>
<evidence type="ECO:0000313" key="5">
    <source>
        <dbReference type="Proteomes" id="UP000789831"/>
    </source>
</evidence>
<keyword evidence="5" id="KW-1185">Reference proteome</keyword>
<dbReference type="InterPro" id="IPR003382">
    <property type="entry name" value="Flavoprotein"/>
</dbReference>
<dbReference type="PANTHER" id="PTHR14359">
    <property type="entry name" value="HOMO-OLIGOMERIC FLAVIN CONTAINING CYS DECARBOXYLASE FAMILY"/>
    <property type="match status" value="1"/>
</dbReference>
<accession>A0A9N8UXJ4</accession>
<sequence length="171" mass="19303">MSAELLSIINHTDNKNTRERETRKIKNLLIGATGSVASIKIPFLTKALLELDSNLSIKVCATTHALHFFDPITLNSETGVQVFTDQDEWKDWNKISDPILHIETCILRAWDSTRPVIVCPAMNTNMWNHPFTAKHLKVLDDELGYIVVPPISVGAMAEYMTIVNYVQENLI</sequence>
<dbReference type="GO" id="GO:0015937">
    <property type="term" value="P:coenzyme A biosynthetic process"/>
    <property type="evidence" value="ECO:0007669"/>
    <property type="project" value="UniProtKB-KW"/>
</dbReference>
<dbReference type="PANTHER" id="PTHR14359:SF6">
    <property type="entry name" value="PHOSPHOPANTOTHENOYLCYSTEINE DECARBOXYLASE"/>
    <property type="match status" value="1"/>
</dbReference>
<protein>
    <submittedName>
        <fullName evidence="4">9136_t:CDS:1</fullName>
    </submittedName>
</protein>
<dbReference type="GO" id="GO:0004633">
    <property type="term" value="F:phosphopantothenoylcysteine decarboxylase activity"/>
    <property type="evidence" value="ECO:0007669"/>
    <property type="project" value="TreeGrafter"/>
</dbReference>
<keyword evidence="1" id="KW-0173">Coenzyme A biosynthesis</keyword>
<dbReference type="OrthoDB" id="1532798at2759"/>
<comment type="similarity">
    <text evidence="2">Belongs to the HFCD (homooligomeric flavin containing Cys decarboxylase) superfamily.</text>
</comment>
<dbReference type="GO" id="GO:0010181">
    <property type="term" value="F:FMN binding"/>
    <property type="evidence" value="ECO:0007669"/>
    <property type="project" value="TreeGrafter"/>
</dbReference>
<proteinExistence type="inferred from homology"/>
<dbReference type="InterPro" id="IPR036551">
    <property type="entry name" value="Flavin_trans-like"/>
</dbReference>
<dbReference type="Pfam" id="PF02441">
    <property type="entry name" value="Flavoprotein"/>
    <property type="match status" value="1"/>
</dbReference>
<evidence type="ECO:0000259" key="3">
    <source>
        <dbReference type="Pfam" id="PF02441"/>
    </source>
</evidence>
<comment type="caution">
    <text evidence="4">The sequence shown here is derived from an EMBL/GenBank/DDBJ whole genome shotgun (WGS) entry which is preliminary data.</text>
</comment>
<reference evidence="4" key="1">
    <citation type="submission" date="2021-06" db="EMBL/GenBank/DDBJ databases">
        <authorList>
            <person name="Kallberg Y."/>
            <person name="Tangrot J."/>
            <person name="Rosling A."/>
        </authorList>
    </citation>
    <scope>NUCLEOTIDE SEQUENCE</scope>
    <source>
        <strain evidence="4">MT106</strain>
    </source>
</reference>
<dbReference type="EMBL" id="CAJVPL010000026">
    <property type="protein sequence ID" value="CAG8435421.1"/>
    <property type="molecule type" value="Genomic_DNA"/>
</dbReference>
<dbReference type="GO" id="GO:0071513">
    <property type="term" value="C:phosphopantothenoylcysteine decarboxylase complex"/>
    <property type="evidence" value="ECO:0007669"/>
    <property type="project" value="TreeGrafter"/>
</dbReference>
<evidence type="ECO:0000256" key="1">
    <source>
        <dbReference type="ARBA" id="ARBA00022993"/>
    </source>
</evidence>
<name>A0A9N8UXJ4_9GLOM</name>
<dbReference type="Proteomes" id="UP000789831">
    <property type="component" value="Unassembled WGS sequence"/>
</dbReference>
<gene>
    <name evidence="4" type="ORF">AGERDE_LOCUS532</name>
</gene>